<organism evidence="2 3">
    <name type="scientific">Aspergillus keveii</name>
    <dbReference type="NCBI Taxonomy" id="714993"/>
    <lineage>
        <taxon>Eukaryota</taxon>
        <taxon>Fungi</taxon>
        <taxon>Dikarya</taxon>
        <taxon>Ascomycota</taxon>
        <taxon>Pezizomycotina</taxon>
        <taxon>Eurotiomycetes</taxon>
        <taxon>Eurotiomycetidae</taxon>
        <taxon>Eurotiales</taxon>
        <taxon>Aspergillaceae</taxon>
        <taxon>Aspergillus</taxon>
        <taxon>Aspergillus subgen. Nidulantes</taxon>
    </lineage>
</organism>
<gene>
    <name evidence="2" type="ORF">BJX66DRAFT_89002</name>
</gene>
<dbReference type="Pfam" id="PF13826">
    <property type="entry name" value="Monooxy_af470-like"/>
    <property type="match status" value="1"/>
</dbReference>
<accession>A0ABR4FMV7</accession>
<proteinExistence type="predicted"/>
<dbReference type="EMBL" id="JBFTWV010000182">
    <property type="protein sequence ID" value="KAL2784378.1"/>
    <property type="molecule type" value="Genomic_DNA"/>
</dbReference>
<evidence type="ECO:0000313" key="2">
    <source>
        <dbReference type="EMBL" id="KAL2784378.1"/>
    </source>
</evidence>
<comment type="caution">
    <text evidence="2">The sequence shown here is derived from an EMBL/GenBank/DDBJ whole genome shotgun (WGS) entry which is preliminary data.</text>
</comment>
<keyword evidence="3" id="KW-1185">Reference proteome</keyword>
<evidence type="ECO:0000313" key="3">
    <source>
        <dbReference type="Proteomes" id="UP001610563"/>
    </source>
</evidence>
<sequence length="296" mass="32920">MAPLKPLLNPTTTGPSTSPDQSIPRQTLLLNNFQPSTWLLTIAALQGVLTWLVPSAFKFTVIPALLILLYRVIDVLLIMSGVKRNPAMGGVIREKFSAQIPFEDGSFGERPSRDKVTVLILGSKSNHPLGIFSPGYMKVAQLFADMVADLEENRDEYSYLTSSRWISNTDPTTNASREIMTIFYFRSLSGVHKFAHGPIHRKGWDWWSRNGKEHPEISICHEVYEADAGRWENVYLNYRPMGLASAQFPITKLHADKEGATEGVTQWVSSIVDASKANMKSSKARLGWGSPSPQVG</sequence>
<evidence type="ECO:0000256" key="1">
    <source>
        <dbReference type="SAM" id="MobiDB-lite"/>
    </source>
</evidence>
<protein>
    <submittedName>
        <fullName evidence="2">Uncharacterized protein</fullName>
    </submittedName>
</protein>
<reference evidence="2 3" key="1">
    <citation type="submission" date="2024-07" db="EMBL/GenBank/DDBJ databases">
        <title>Section-level genome sequencing and comparative genomics of Aspergillus sections Usti and Cavernicolus.</title>
        <authorList>
            <consortium name="Lawrence Berkeley National Laboratory"/>
            <person name="Nybo J.L."/>
            <person name="Vesth T.C."/>
            <person name="Theobald S."/>
            <person name="Frisvad J.C."/>
            <person name="Larsen T.O."/>
            <person name="Kjaerboelling I."/>
            <person name="Rothschild-Mancinelli K."/>
            <person name="Lyhne E.K."/>
            <person name="Kogle M.E."/>
            <person name="Barry K."/>
            <person name="Clum A."/>
            <person name="Na H."/>
            <person name="Ledsgaard L."/>
            <person name="Lin J."/>
            <person name="Lipzen A."/>
            <person name="Kuo A."/>
            <person name="Riley R."/>
            <person name="Mondo S."/>
            <person name="Labutti K."/>
            <person name="Haridas S."/>
            <person name="Pangalinan J."/>
            <person name="Salamov A.A."/>
            <person name="Simmons B.A."/>
            <person name="Magnuson J.K."/>
            <person name="Chen J."/>
            <person name="Drula E."/>
            <person name="Henrissat B."/>
            <person name="Wiebenga A."/>
            <person name="Lubbers R.J."/>
            <person name="Gomes A.C."/>
            <person name="Makela M.R."/>
            <person name="Stajich J."/>
            <person name="Grigoriev I.V."/>
            <person name="Mortensen U.H."/>
            <person name="De Vries R.P."/>
            <person name="Baker S.E."/>
            <person name="Andersen M.R."/>
        </authorList>
    </citation>
    <scope>NUCLEOTIDE SEQUENCE [LARGE SCALE GENOMIC DNA]</scope>
    <source>
        <strain evidence="2 3">CBS 209.92</strain>
    </source>
</reference>
<dbReference type="Proteomes" id="UP001610563">
    <property type="component" value="Unassembled WGS sequence"/>
</dbReference>
<name>A0ABR4FMV7_9EURO</name>
<dbReference type="InterPro" id="IPR025444">
    <property type="entry name" value="Monooxy_af470"/>
</dbReference>
<feature type="region of interest" description="Disordered" evidence="1">
    <location>
        <begin position="1"/>
        <end position="21"/>
    </location>
</feature>
<feature type="compositionally biased region" description="Polar residues" evidence="1">
    <location>
        <begin position="9"/>
        <end position="21"/>
    </location>
</feature>